<organism evidence="1 2">
    <name type="scientific">Cryptotermes secundus</name>
    <dbReference type="NCBI Taxonomy" id="105785"/>
    <lineage>
        <taxon>Eukaryota</taxon>
        <taxon>Metazoa</taxon>
        <taxon>Ecdysozoa</taxon>
        <taxon>Arthropoda</taxon>
        <taxon>Hexapoda</taxon>
        <taxon>Insecta</taxon>
        <taxon>Pterygota</taxon>
        <taxon>Neoptera</taxon>
        <taxon>Polyneoptera</taxon>
        <taxon>Dictyoptera</taxon>
        <taxon>Blattodea</taxon>
        <taxon>Blattoidea</taxon>
        <taxon>Termitoidae</taxon>
        <taxon>Kalotermitidae</taxon>
        <taxon>Cryptotermitinae</taxon>
        <taxon>Cryptotermes</taxon>
    </lineage>
</organism>
<feature type="non-terminal residue" evidence="1">
    <location>
        <position position="1"/>
    </location>
</feature>
<keyword evidence="2" id="KW-1185">Reference proteome</keyword>
<protein>
    <submittedName>
        <fullName evidence="1">Uncharacterized protein</fullName>
    </submittedName>
</protein>
<dbReference type="AlphaFoldDB" id="A0A2J7PB86"/>
<dbReference type="InParanoid" id="A0A2J7PB86"/>
<gene>
    <name evidence="1" type="ORF">B7P43_G18272</name>
</gene>
<dbReference type="Proteomes" id="UP000235965">
    <property type="component" value="Unassembled WGS sequence"/>
</dbReference>
<name>A0A2J7PB86_9NEOP</name>
<dbReference type="EMBL" id="NEVH01027349">
    <property type="protein sequence ID" value="PNF13581.1"/>
    <property type="molecule type" value="Genomic_DNA"/>
</dbReference>
<dbReference type="STRING" id="105785.A0A2J7PB86"/>
<comment type="caution">
    <text evidence="1">The sequence shown here is derived from an EMBL/GenBank/DDBJ whole genome shotgun (WGS) entry which is preliminary data.</text>
</comment>
<sequence length="69" mass="8039">FTILSISLHFPQISWSLLHEIVSNKLQFMPILLKEEHKMKRQARALTLLTQYSEQGDDFLNHTVTGDKT</sequence>
<accession>A0A2J7PB86</accession>
<proteinExistence type="predicted"/>
<evidence type="ECO:0000313" key="2">
    <source>
        <dbReference type="Proteomes" id="UP000235965"/>
    </source>
</evidence>
<evidence type="ECO:0000313" key="1">
    <source>
        <dbReference type="EMBL" id="PNF13581.1"/>
    </source>
</evidence>
<reference evidence="1 2" key="1">
    <citation type="submission" date="2017-12" db="EMBL/GenBank/DDBJ databases">
        <title>Hemimetabolous genomes reveal molecular basis of termite eusociality.</title>
        <authorList>
            <person name="Harrison M.C."/>
            <person name="Jongepier E."/>
            <person name="Robertson H.M."/>
            <person name="Arning N."/>
            <person name="Bitard-Feildel T."/>
            <person name="Chao H."/>
            <person name="Childers C.P."/>
            <person name="Dinh H."/>
            <person name="Doddapaneni H."/>
            <person name="Dugan S."/>
            <person name="Gowin J."/>
            <person name="Greiner C."/>
            <person name="Han Y."/>
            <person name="Hu H."/>
            <person name="Hughes D.S.T."/>
            <person name="Huylmans A.-K."/>
            <person name="Kemena C."/>
            <person name="Kremer L.P.M."/>
            <person name="Lee S.L."/>
            <person name="Lopez-Ezquerra A."/>
            <person name="Mallet L."/>
            <person name="Monroy-Kuhn J.M."/>
            <person name="Moser A."/>
            <person name="Murali S.C."/>
            <person name="Muzny D.M."/>
            <person name="Otani S."/>
            <person name="Piulachs M.-D."/>
            <person name="Poelchau M."/>
            <person name="Qu J."/>
            <person name="Schaub F."/>
            <person name="Wada-Katsumata A."/>
            <person name="Worley K.C."/>
            <person name="Xie Q."/>
            <person name="Ylla G."/>
            <person name="Poulsen M."/>
            <person name="Gibbs R.A."/>
            <person name="Schal C."/>
            <person name="Richards S."/>
            <person name="Belles X."/>
            <person name="Korb J."/>
            <person name="Bornberg-Bauer E."/>
        </authorList>
    </citation>
    <scope>NUCLEOTIDE SEQUENCE [LARGE SCALE GENOMIC DNA]</scope>
    <source>
        <tissue evidence="1">Whole body</tissue>
    </source>
</reference>